<reference evidence="1" key="1">
    <citation type="journal article" date="2015" name="Nature">
        <title>Complex archaea that bridge the gap between prokaryotes and eukaryotes.</title>
        <authorList>
            <person name="Spang A."/>
            <person name="Saw J.H."/>
            <person name="Jorgensen S.L."/>
            <person name="Zaremba-Niedzwiedzka K."/>
            <person name="Martijn J."/>
            <person name="Lind A.E."/>
            <person name="van Eijk R."/>
            <person name="Schleper C."/>
            <person name="Guy L."/>
            <person name="Ettema T.J."/>
        </authorList>
    </citation>
    <scope>NUCLEOTIDE SEQUENCE</scope>
</reference>
<evidence type="ECO:0000313" key="1">
    <source>
        <dbReference type="EMBL" id="KKN23879.1"/>
    </source>
</evidence>
<dbReference type="AlphaFoldDB" id="A0A0F9P1I5"/>
<sequence>MVKYMIIKKNCVTCSNFNFLTRKCHSSSFPKVNLNVREGWRSLANYYCKEYEQIHIMLYDGIIGIENSRLFIFDKLFGGIN</sequence>
<dbReference type="EMBL" id="LAZR01002931">
    <property type="protein sequence ID" value="KKN23879.1"/>
    <property type="molecule type" value="Genomic_DNA"/>
</dbReference>
<proteinExistence type="predicted"/>
<protein>
    <submittedName>
        <fullName evidence="1">Uncharacterized protein</fullName>
    </submittedName>
</protein>
<organism evidence="1">
    <name type="scientific">marine sediment metagenome</name>
    <dbReference type="NCBI Taxonomy" id="412755"/>
    <lineage>
        <taxon>unclassified sequences</taxon>
        <taxon>metagenomes</taxon>
        <taxon>ecological metagenomes</taxon>
    </lineage>
</organism>
<comment type="caution">
    <text evidence="1">The sequence shown here is derived from an EMBL/GenBank/DDBJ whole genome shotgun (WGS) entry which is preliminary data.</text>
</comment>
<name>A0A0F9P1I5_9ZZZZ</name>
<gene>
    <name evidence="1" type="ORF">LCGC14_0900510</name>
</gene>
<accession>A0A0F9P1I5</accession>